<dbReference type="GO" id="GO:0008168">
    <property type="term" value="F:methyltransferase activity"/>
    <property type="evidence" value="ECO:0007669"/>
    <property type="project" value="InterPro"/>
</dbReference>
<dbReference type="InterPro" id="IPR016161">
    <property type="entry name" value="Ald_DH/histidinol_DH"/>
</dbReference>
<dbReference type="InterPro" id="IPR011923">
    <property type="entry name" value="RodA/MrdB"/>
</dbReference>
<dbReference type="InterPro" id="IPR012997">
    <property type="entry name" value="RplA"/>
</dbReference>
<dbReference type="InterPro" id="IPR050515">
    <property type="entry name" value="Beta-lactam/transpept"/>
</dbReference>
<keyword evidence="24 31" id="KW-1133">Transmembrane helix</keyword>
<keyword evidence="28" id="KW-0961">Cell wall biogenesis/degradation</keyword>
<feature type="transmembrane region" description="Helical" evidence="31">
    <location>
        <begin position="1603"/>
        <end position="1622"/>
    </location>
</feature>
<feature type="transmembrane region" description="Helical" evidence="31">
    <location>
        <begin position="1682"/>
        <end position="1707"/>
    </location>
</feature>
<dbReference type="NCBIfam" id="NF001221">
    <property type="entry name" value="PRK00197.1"/>
    <property type="match status" value="1"/>
</dbReference>
<dbReference type="GO" id="GO:0004350">
    <property type="term" value="F:glutamate-5-semialdehyde dehydrogenase activity"/>
    <property type="evidence" value="ECO:0007669"/>
    <property type="project" value="UniProtKB-EC"/>
</dbReference>
<dbReference type="GO" id="GO:0006364">
    <property type="term" value="P:rRNA processing"/>
    <property type="evidence" value="ECO:0007669"/>
    <property type="project" value="InterPro"/>
</dbReference>
<dbReference type="InterPro" id="IPR001182">
    <property type="entry name" value="FtsW/RodA"/>
</dbReference>
<evidence type="ECO:0000256" key="6">
    <source>
        <dbReference type="ARBA" id="ARBA00004821"/>
    </source>
</evidence>
<evidence type="ECO:0000256" key="5">
    <source>
        <dbReference type="ARBA" id="ARBA00004752"/>
    </source>
</evidence>
<dbReference type="InterPro" id="IPR015590">
    <property type="entry name" value="Aldehyde_DH_dom"/>
</dbReference>
<dbReference type="CDD" id="cd13399">
    <property type="entry name" value="Slt35-like"/>
    <property type="match status" value="1"/>
</dbReference>
<dbReference type="InterPro" id="IPR014729">
    <property type="entry name" value="Rossmann-like_a/b/a_fold"/>
</dbReference>
<dbReference type="GO" id="GO:0016829">
    <property type="term" value="F:lyase activity"/>
    <property type="evidence" value="ECO:0007669"/>
    <property type="project" value="UniProtKB-KW"/>
</dbReference>
<dbReference type="InterPro" id="IPR000544">
    <property type="entry name" value="Octanoyltransferase"/>
</dbReference>
<keyword evidence="23" id="KW-0573">Peptidoglycan synthesis</keyword>
<keyword evidence="20" id="KW-0378">Hydrolase</keyword>
<keyword evidence="35" id="KW-1185">Reference proteome</keyword>
<keyword evidence="25 31" id="KW-0472">Membrane</keyword>
<dbReference type="InterPro" id="IPR036680">
    <property type="entry name" value="SPOR-like_sf"/>
</dbReference>
<dbReference type="Gene3D" id="3.30.1390.30">
    <property type="entry name" value="Penicillin-binding protein 2a, domain 3"/>
    <property type="match status" value="1"/>
</dbReference>
<keyword evidence="11" id="KW-1003">Cell membrane</keyword>
<dbReference type="InterPro" id="IPR016163">
    <property type="entry name" value="Ald_DH_C"/>
</dbReference>
<dbReference type="HAMAP" id="MF_02081">
    <property type="entry name" value="MrdA_transpept"/>
    <property type="match status" value="1"/>
</dbReference>
<comment type="pathway">
    <text evidence="6">Protein modification; protein lipoylation via endogenous pathway; protein N(6)-(lipoyl)lysine from octanoyl-[acyl-carrier-protein]: step 1/2.</text>
</comment>
<dbReference type="InterPro" id="IPR004143">
    <property type="entry name" value="BPL_LPL_catalytic"/>
</dbReference>
<dbReference type="InterPro" id="IPR005311">
    <property type="entry name" value="PBP_dimer"/>
</dbReference>
<feature type="transmembrane region" description="Helical" evidence="31">
    <location>
        <begin position="1469"/>
        <end position="1487"/>
    </location>
</feature>
<comment type="function">
    <text evidence="1">Removes C-terminal D-alanyl residues from sugar-peptide cell wall precursors.</text>
</comment>
<keyword evidence="14" id="KW-0121">Carboxypeptidase</keyword>
<evidence type="ECO:0000256" key="31">
    <source>
        <dbReference type="SAM" id="Phobius"/>
    </source>
</evidence>
<evidence type="ECO:0000256" key="30">
    <source>
        <dbReference type="ARBA" id="ARBA00049024"/>
    </source>
</evidence>
<dbReference type="InterPro" id="IPR023346">
    <property type="entry name" value="Lysozyme-like_dom_sf"/>
</dbReference>
<dbReference type="InterPro" id="IPR017790">
    <property type="entry name" value="Penicillin-binding_protein_2"/>
</dbReference>
<dbReference type="InterPro" id="IPR029028">
    <property type="entry name" value="Alpha/beta_knot_MTases"/>
</dbReference>
<dbReference type="SUPFAM" id="SSF55681">
    <property type="entry name" value="Class II aaRS and biotin synthetases"/>
    <property type="match status" value="1"/>
</dbReference>
<dbReference type="CDD" id="cd07079">
    <property type="entry name" value="ALDH_F18-19_ProA-GPR"/>
    <property type="match status" value="1"/>
</dbReference>
<dbReference type="InterPro" id="IPR043519">
    <property type="entry name" value="NT_sf"/>
</dbReference>
<dbReference type="Gene3D" id="1.10.8.350">
    <property type="entry name" value="Bacterial muramidase"/>
    <property type="match status" value="1"/>
</dbReference>
<dbReference type="NCBIfam" id="TIGR02282">
    <property type="entry name" value="MltB"/>
    <property type="match status" value="1"/>
</dbReference>
<feature type="transmembrane region" description="Helical" evidence="31">
    <location>
        <begin position="1728"/>
        <end position="1751"/>
    </location>
</feature>
<keyword evidence="26" id="KW-0456">Lyase</keyword>
<keyword evidence="18 31" id="KW-0812">Transmembrane</keyword>
<evidence type="ECO:0000256" key="27">
    <source>
        <dbReference type="ARBA" id="ARBA00023315"/>
    </source>
</evidence>
<evidence type="ECO:0000256" key="24">
    <source>
        <dbReference type="ARBA" id="ARBA00022989"/>
    </source>
</evidence>
<evidence type="ECO:0000256" key="21">
    <source>
        <dbReference type="ARBA" id="ARBA00022857"/>
    </source>
</evidence>
<comment type="caution">
    <text evidence="34">The sequence shown here is derived from an EMBL/GenBank/DDBJ whole genome shotgun (WGS) entry which is preliminary data.</text>
</comment>
<dbReference type="PROSITE" id="PS00428">
    <property type="entry name" value="FTSW_RODA_SPOVE"/>
    <property type="match status" value="1"/>
</dbReference>
<evidence type="ECO:0000259" key="33">
    <source>
        <dbReference type="PROSITE" id="PS51733"/>
    </source>
</evidence>
<dbReference type="HAMAP" id="MF_02079">
    <property type="entry name" value="PGT_RodA"/>
    <property type="match status" value="1"/>
</dbReference>
<dbReference type="InterPro" id="IPR004394">
    <property type="entry name" value="Iojap/RsfS/C7orf30"/>
</dbReference>
<dbReference type="NCBIfam" id="TIGR00090">
    <property type="entry name" value="rsfS_iojap_ybeB"/>
    <property type="match status" value="1"/>
</dbReference>
<dbReference type="GO" id="GO:0071555">
    <property type="term" value="P:cell wall organization"/>
    <property type="evidence" value="ECO:0007669"/>
    <property type="project" value="UniProtKB-KW"/>
</dbReference>
<evidence type="ECO:0000256" key="25">
    <source>
        <dbReference type="ARBA" id="ARBA00023136"/>
    </source>
</evidence>
<feature type="transmembrane region" description="Helical" evidence="31">
    <location>
        <begin position="861"/>
        <end position="880"/>
    </location>
</feature>
<dbReference type="NCBIfam" id="TIGR00214">
    <property type="entry name" value="lipB"/>
    <property type="match status" value="1"/>
</dbReference>
<dbReference type="GO" id="GO:0033819">
    <property type="term" value="F:lipoyl(octanoyl) transferase activity"/>
    <property type="evidence" value="ECO:0007669"/>
    <property type="project" value="InterPro"/>
</dbReference>
<dbReference type="Pfam" id="PF00171">
    <property type="entry name" value="Aldedh"/>
    <property type="match status" value="1"/>
</dbReference>
<evidence type="ECO:0000256" key="19">
    <source>
        <dbReference type="ARBA" id="ARBA00022729"/>
    </source>
</evidence>
<dbReference type="InterPro" id="IPR016162">
    <property type="entry name" value="Ald_DH_N"/>
</dbReference>
<evidence type="ECO:0000256" key="4">
    <source>
        <dbReference type="ARBA" id="ARBA00004236"/>
    </source>
</evidence>
<evidence type="ECO:0000256" key="26">
    <source>
        <dbReference type="ARBA" id="ARBA00023239"/>
    </source>
</evidence>
<dbReference type="InterPro" id="IPR046336">
    <property type="entry name" value="Lon_prtase_N_sf"/>
</dbReference>
<dbReference type="InterPro" id="IPR031304">
    <property type="entry name" value="SLT_2"/>
</dbReference>
<dbReference type="InterPro" id="IPR036908">
    <property type="entry name" value="RlpA-like_sf"/>
</dbReference>
<comment type="pathway">
    <text evidence="5">Cell wall biogenesis; peptidoglycan biosynthesis.</text>
</comment>
<keyword evidence="27" id="KW-0012">Acyltransferase</keyword>
<keyword evidence="13" id="KW-0028">Amino-acid biosynthesis</keyword>
<dbReference type="NCBIfam" id="TIGR00413">
    <property type="entry name" value="rlpA"/>
    <property type="match status" value="1"/>
</dbReference>
<evidence type="ECO:0000256" key="9">
    <source>
        <dbReference type="ARBA" id="ARBA00007907"/>
    </source>
</evidence>
<keyword evidence="15" id="KW-0641">Proline biosynthesis</keyword>
<comment type="pathway">
    <text evidence="7">Amino-acid biosynthesis; L-proline biosynthesis; L-glutamate 5-semialdehyde from L-glutamate: step 2/2.</text>
</comment>
<evidence type="ECO:0000256" key="22">
    <source>
        <dbReference type="ARBA" id="ARBA00022960"/>
    </source>
</evidence>
<evidence type="ECO:0000256" key="15">
    <source>
        <dbReference type="ARBA" id="ARBA00022650"/>
    </source>
</evidence>
<comment type="similarity">
    <text evidence="8">Belongs to the peptidase S11 family.</text>
</comment>
<organism evidence="34 35">
    <name type="scientific">Symbiodinium necroappetens</name>
    <dbReference type="NCBI Taxonomy" id="1628268"/>
    <lineage>
        <taxon>Eukaryota</taxon>
        <taxon>Sar</taxon>
        <taxon>Alveolata</taxon>
        <taxon>Dinophyceae</taxon>
        <taxon>Suessiales</taxon>
        <taxon>Symbiodiniaceae</taxon>
        <taxon>Symbiodinium</taxon>
    </lineage>
</organism>
<evidence type="ECO:0000256" key="17">
    <source>
        <dbReference type="ARBA" id="ARBA00022679"/>
    </source>
</evidence>
<dbReference type="SUPFAM" id="SSF110997">
    <property type="entry name" value="Sporulation related repeat"/>
    <property type="match status" value="1"/>
</dbReference>
<feature type="transmembrane region" description="Helical" evidence="31">
    <location>
        <begin position="1493"/>
        <end position="1513"/>
    </location>
</feature>
<evidence type="ECO:0000256" key="20">
    <source>
        <dbReference type="ARBA" id="ARBA00022801"/>
    </source>
</evidence>
<dbReference type="CDD" id="cd22268">
    <property type="entry name" value="DPBB_RlpA-like"/>
    <property type="match status" value="1"/>
</dbReference>
<dbReference type="InterPro" id="IPR001967">
    <property type="entry name" value="Peptidase_S11_N"/>
</dbReference>
<evidence type="ECO:0000256" key="23">
    <source>
        <dbReference type="ARBA" id="ARBA00022984"/>
    </source>
</evidence>
<dbReference type="UniPathway" id="UPA00538">
    <property type="reaction ID" value="UER00592"/>
</dbReference>
<dbReference type="InterPro" id="IPR011757">
    <property type="entry name" value="Lytic_transglycosylase_MltB"/>
</dbReference>
<dbReference type="SMART" id="SM00936">
    <property type="entry name" value="PBP5_C"/>
    <property type="match status" value="1"/>
</dbReference>
<dbReference type="Pfam" id="PF01098">
    <property type="entry name" value="FTSW_RODA_SPOVE"/>
    <property type="match status" value="1"/>
</dbReference>
<dbReference type="PROSITE" id="PS01223">
    <property type="entry name" value="PROA"/>
    <property type="match status" value="1"/>
</dbReference>
<feature type="transmembrane region" description="Helical" evidence="31">
    <location>
        <begin position="1580"/>
        <end position="1597"/>
    </location>
</feature>
<dbReference type="Proteomes" id="UP000601435">
    <property type="component" value="Unassembled WGS sequence"/>
</dbReference>
<dbReference type="GO" id="GO:0009249">
    <property type="term" value="P:protein lipoylation"/>
    <property type="evidence" value="ECO:0007669"/>
    <property type="project" value="InterPro"/>
</dbReference>
<sequence>MREGIGFGVVLIREGAEARLENDAQQPDVFHIGTEAEIVDFNQADNGLLGIVTRGRRKFMVLESYETADHLLIGRVDFLAEEAPGELLPEHDALVSVLKELTQHPLVQKLNIEVDFAEARSVSLRLAELLPIEPEIKQALLQLRWPREAELVLATCLVPLWYLFGTLLALGMRSVPAYNGSMSETLKQYVNELGVAARAASRVLAAATTKTKSAALQAIATATDKARAEIKQANALDMAAAQQNGIDQPLIDRLLLDDTGIDRMIEGILQVDALADPVGEVSDLRYQPSGIQVGKMRVPLGVIAMIYESRPNVTVDAASLSIKSGNACILRGGSEAFASNQAIGKCVSQGLAQAGLPVTAVQLLNTTDRDAVGELLTLDEYVDVIVPRGGKGLIERIMRNSSIPIIKHLDGVCHVYIDAEANIDMAADIAFNSKVEKFAVCNALETLLVHEQAAPLVLPELCQRFQVAGVEVRGCERTLEVVGHVKPAVEADWYEEYLGPVLAVRVVDGLDQAIAHINQYGSQHTDAIVTTDYAHFKLVLVGLYGGTFDPIHTGLVADDSELRRSGLSYTIDTLVAWTHAHPGVLPCWIMGQDAFATLPIWHRWLELMQWCNIIVLRRPGDERVEPAEVAQLCRRHEVDVMDDQKIGQIYRVHRPMLEVSATDVRDRLKKGSPPLRIFGEGYLTATKLRDHIVEALEEGKGQDIQALDVSNLTPITDFMVLVTGTSNRHVKSLVDQVIEAAKGFGGRVRGVEGRESNEWVLVDLGDVIVHAMQKEAREFYDLERLWAEMFKLLEGEKMLACLASDDWVVALEEGGRAVTSPQLAEKLSAWQMNGQNVVFLVGGSDGLADIALEKQLFASRALALFVIILLMAALLILRFVQLQIWEHETYQTRSDQNRIQIQPLPPPRGLIFDRNGELLADNRDRSSLSLVTERIDNLAATLERLGRLVSVTPADISEFENRLRRKRRPFEPVALRQALDEDEIALLAVNRHQFSGVEVTTELIRNYPYGELFAHAVGSVRRITESDLNTLDPVTYSATKFVGKRGVEKFYERSLHGEVGYQQVETDAHGRIRQVLDISPPVAGQNISLQLDSRLQIAATAALGDRRGAVVAMDPRSGGLLALVSHPGYDPNLFITGMSSEQYAEMSHSLYKPLFNRAINGQYAPGSTFKPVVGLAAIVERVTTWEDTIDDHGFFKLPNQDRIYRDWTWKVNNSGGQGTVDLHRAIYRSSNVFFYDMATRMPVERLVSFARQFGFGKNLAFDIADASVGLMPDPIWKRGYKGEVWYPGDSINMGIGQGDVLVTPMQMAVVASTLANRGAMVRPRLLLSSDAPLPEIDPPPPLPQVEGPSPQDWENMVDAMEDVVHRGNKGFRGNGTAWFYIGQDISYRMAGKSGTAQVIEIPQGEEYDADLIEEFNQKHAWFIAFAPADDPKIALAVLVENGGGGSEFAAPIARQVIDAYLLPQLAAQLVRLVLAFAVLIVAAQLPPQLYIRWAPVVYLLGLVLLVLVLLVGVTVKGSQRWLDIPGLIRFQPSELMKIAVPMAVAWYFHSRPLPPSFKDVCVALAIVAMPAGLIIMQPDLGTGILVAGAGLAVVLLAGLPWRWILYAFLAFAAAAPGLWYTLQDYQRQRILTLFDPESDPLGAGWNIIQSTTAIGSGGLFGKGLLQGTQSHLEFLPEARTDFIIAVVGEELGLVGVVALLILYLLLIGRGLYMAAHAESTFGRLLSGALILTFFVYVFVNIAMVSGLLPVVGVPLPLVSYGGTSAITLMASFGILMESFPQPYAERADVAAYISELAEQHGFAESELKALFARAQQRQDIIERISRPAEKTWSWARYRKLLVDEARIEKGVAFWADHVETLAQAQQVFGVEPEYVLAILGIETRYGEVKGSFHVLDALATLGFDYPPRADFFRSELTQFLLLAREEGKDPAELLGSYAGAMGYGQFISSSYRHYAVDFDEDGVRDIWSNPVDAIGSIANYFAQHKWRAGELVARKLNVSAAEAQPWLTTGLSLPHAVAQLAASGLPVSELPGDADVALYRMDAQEGDEYWLDAMIRQNKFWIASALVWLASGCAYTGGVKIPGAPKPQQDTAPRLPHTTLAQMQQLPDPPVLDEPRSRRGNGPVYTVWGKSYRVMDSAEGFVQEGTASWYGTKFHGRETSSGEVYDIYRLTAAHKHLPLPTYVRVTNLANGKETVVKVNDRGPFHGDRIIDLSYAAAVKLGFHEHGTSRVRVEVLEPVSEPETFMVQAGAFSEFDRADRSHRELQALTGFKGVVVKMPSDGFYRVRLGPVSADDIPRLQNLLQAAAPIIPPPPDIAASSYLLVDAASKKIMTSYLVEQEVSSQRINLEDQVMISVNAWRTGGSKTFVREGTTASVDDLLKGIIIQSGNDASIAMAEHIAGSEAAFANMMNQQAAVLGMKDSHFTNSTGLPDSEHYSSAWDQAILTIDLIERFPEHYDLYSQRSFSYNDIDQPNRNKLLWRDKSVDGVKTGYTKEAGYCLVASAVRQGMRLVSVVMGTDSDQARMRESQKLLSYGFRYYETQSLYEADVMLKEQDIYYAEADTISLGVADDVVLTFPRGYYKDIEAELEVPKVLEAPLSAGDEVGELKLKLHGEIIFEAPLITLADAPEAGIFSRLGDFLTLFFKELLVIGEVSDDGIGEIVAIVRQHAPEVTPDQDMQAFTAARDDSTSDEIWLTEHHPVFTQGQAGKAEHLLAPGNIPVVQSDRGGQVTYHGPGQITAYLMFDLRRLGLGVRNLVTGIEEAMVDTLAAYEIEAAPRADAPGVYIGDDKIGSLGLRDVQRQLVASLLSQFKLEESKQDS</sequence>
<name>A0A812IL83_9DINO</name>
<evidence type="ECO:0000256" key="13">
    <source>
        <dbReference type="ARBA" id="ARBA00022605"/>
    </source>
</evidence>
<dbReference type="NCBIfam" id="TIGR00407">
    <property type="entry name" value="proA"/>
    <property type="match status" value="1"/>
</dbReference>
<dbReference type="InterPro" id="IPR003111">
    <property type="entry name" value="Lon_prtase_N"/>
</dbReference>
<dbReference type="Pfam" id="PF13406">
    <property type="entry name" value="SLT_2"/>
    <property type="match status" value="1"/>
</dbReference>
<keyword evidence="12" id="KW-0997">Cell inner membrane</keyword>
<dbReference type="Gene3D" id="3.30.460.10">
    <property type="entry name" value="Beta Polymerase, domain 2"/>
    <property type="match status" value="1"/>
</dbReference>
<keyword evidence="19" id="KW-0732">Signal</keyword>
<dbReference type="InterPro" id="IPR018365">
    <property type="entry name" value="Cell_cycle_FtsW-rel_CS"/>
</dbReference>
<dbReference type="GO" id="GO:0055129">
    <property type="term" value="P:L-proline biosynthetic process"/>
    <property type="evidence" value="ECO:0007669"/>
    <property type="project" value="UniProtKB-UniPathway"/>
</dbReference>
<dbReference type="Gene3D" id="3.40.50.620">
    <property type="entry name" value="HUPs"/>
    <property type="match status" value="1"/>
</dbReference>
<dbReference type="Gene3D" id="1.10.530.10">
    <property type="match status" value="1"/>
</dbReference>
<dbReference type="InterPro" id="IPR018044">
    <property type="entry name" value="Peptidase_S11"/>
</dbReference>
<evidence type="ECO:0000256" key="7">
    <source>
        <dbReference type="ARBA" id="ARBA00004985"/>
    </source>
</evidence>
<evidence type="ECO:0000256" key="12">
    <source>
        <dbReference type="ARBA" id="ARBA00022519"/>
    </source>
</evidence>
<evidence type="ECO:0000313" key="35">
    <source>
        <dbReference type="Proteomes" id="UP000601435"/>
    </source>
</evidence>
<feature type="domain" description="BPL/LPL catalytic" evidence="33">
    <location>
        <begin position="2686"/>
        <end position="2819"/>
    </location>
</feature>
<dbReference type="Gene3D" id="2.60.410.10">
    <property type="entry name" value="D-Ala-D-Ala carboxypeptidase, C-terminal domain"/>
    <property type="match status" value="1"/>
</dbReference>
<keyword evidence="16" id="KW-0645">Protease</keyword>
<dbReference type="OrthoDB" id="10267935at2759"/>
<dbReference type="FunFam" id="1.10.8.350:FF:000001">
    <property type="entry name" value="Lytic murein transglycosylase B"/>
    <property type="match status" value="1"/>
</dbReference>
<dbReference type="Gene3D" id="3.90.1310.10">
    <property type="entry name" value="Penicillin-binding protein 2a (Domain 2)"/>
    <property type="match status" value="1"/>
</dbReference>
<comment type="similarity">
    <text evidence="9">Belongs to the LipB family.</text>
</comment>
<dbReference type="Pfam" id="PF05036">
    <property type="entry name" value="SPOR"/>
    <property type="match status" value="1"/>
</dbReference>
<dbReference type="NCBIfam" id="TIGR02210">
    <property type="entry name" value="rodA_shape"/>
    <property type="match status" value="1"/>
</dbReference>
<protein>
    <submittedName>
        <fullName evidence="34">MrdA protein</fullName>
    </submittedName>
</protein>
<comment type="similarity">
    <text evidence="10">Belongs to the Iojap/RsfS family.</text>
</comment>
<comment type="catalytic activity">
    <reaction evidence="29">
        <text>Preferential cleavage: (Ac)2-L-Lys-D-Ala-|-D-Ala. Also transpeptidation of peptidyl-alanyl moieties that are N-acyl substituents of D-alanine.</text>
        <dbReference type="EC" id="3.4.16.4"/>
    </reaction>
</comment>
<dbReference type="SUPFAM" id="SSF53720">
    <property type="entry name" value="ALDH-like"/>
    <property type="match status" value="1"/>
</dbReference>
<comment type="catalytic activity">
    <reaction evidence="30">
        <text>L-glutamate 5-semialdehyde + phosphate + NADP(+) = L-glutamyl 5-phosphate + NADPH + H(+)</text>
        <dbReference type="Rhea" id="RHEA:19541"/>
        <dbReference type="ChEBI" id="CHEBI:15378"/>
        <dbReference type="ChEBI" id="CHEBI:43474"/>
        <dbReference type="ChEBI" id="CHEBI:57783"/>
        <dbReference type="ChEBI" id="CHEBI:58066"/>
        <dbReference type="ChEBI" id="CHEBI:58274"/>
        <dbReference type="ChEBI" id="CHEBI:58349"/>
        <dbReference type="EC" id="1.2.1.41"/>
    </reaction>
</comment>
<accession>A0A812IL83</accession>
<dbReference type="Pfam" id="PF00905">
    <property type="entry name" value="Transpeptidase"/>
    <property type="match status" value="1"/>
</dbReference>
<dbReference type="UniPathway" id="UPA00098">
    <property type="reaction ID" value="UER00360"/>
</dbReference>
<keyword evidence="17" id="KW-0808">Transferase</keyword>
<dbReference type="EMBL" id="CAJNJA010000001">
    <property type="protein sequence ID" value="CAE7149716.1"/>
    <property type="molecule type" value="Genomic_DNA"/>
</dbReference>
<dbReference type="CDD" id="cd16444">
    <property type="entry name" value="LipB"/>
    <property type="match status" value="1"/>
</dbReference>
<dbReference type="PANTHER" id="PTHR30627:SF2">
    <property type="entry name" value="PEPTIDOGLYCAN D,D-TRANSPEPTIDASE MRDA"/>
    <property type="match status" value="1"/>
</dbReference>
<dbReference type="InterPro" id="IPR020593">
    <property type="entry name" value="G-glutamylP_reductase_CS"/>
</dbReference>
<reference evidence="34" key="1">
    <citation type="submission" date="2021-02" db="EMBL/GenBank/DDBJ databases">
        <authorList>
            <person name="Dougan E. K."/>
            <person name="Rhodes N."/>
            <person name="Thang M."/>
            <person name="Chan C."/>
        </authorList>
    </citation>
    <scope>NUCLEOTIDE SEQUENCE</scope>
</reference>
<dbReference type="Gene3D" id="3.30.930.10">
    <property type="entry name" value="Bira Bifunctional Protein, Domain 2"/>
    <property type="match status" value="1"/>
</dbReference>
<dbReference type="PROSITE" id="PS51733">
    <property type="entry name" value="BPL_LPL_CATALYTIC"/>
    <property type="match status" value="1"/>
</dbReference>
<dbReference type="SUPFAM" id="SSF69189">
    <property type="entry name" value="Penicillin-binding protein associated domain"/>
    <property type="match status" value="1"/>
</dbReference>
<keyword evidence="22" id="KW-0133">Cell shape</keyword>
<dbReference type="InterPro" id="IPR007730">
    <property type="entry name" value="SPOR-like_dom"/>
</dbReference>
<dbReference type="InterPro" id="IPR012907">
    <property type="entry name" value="Peptidase_S11_C"/>
</dbReference>
<feature type="transmembrane region" description="Helical" evidence="31">
    <location>
        <begin position="1757"/>
        <end position="1776"/>
    </location>
</feature>
<dbReference type="PROSITE" id="PS01313">
    <property type="entry name" value="LIPB"/>
    <property type="match status" value="1"/>
</dbReference>
<evidence type="ECO:0000256" key="11">
    <source>
        <dbReference type="ARBA" id="ARBA00022475"/>
    </source>
</evidence>
<dbReference type="HAMAP" id="MF_00412">
    <property type="entry name" value="ProA"/>
    <property type="match status" value="1"/>
</dbReference>
<dbReference type="SUPFAM" id="SSF52374">
    <property type="entry name" value="Nucleotidylyl transferase"/>
    <property type="match status" value="1"/>
</dbReference>
<evidence type="ECO:0000256" key="18">
    <source>
        <dbReference type="ARBA" id="ARBA00022692"/>
    </source>
</evidence>
<evidence type="ECO:0000256" key="29">
    <source>
        <dbReference type="ARBA" id="ARBA00034000"/>
    </source>
</evidence>
<dbReference type="SUPFAM" id="SSF75217">
    <property type="entry name" value="alpha/beta knot"/>
    <property type="match status" value="1"/>
</dbReference>
<proteinExistence type="inferred from homology"/>
<dbReference type="Gene3D" id="3.40.710.10">
    <property type="entry name" value="DD-peptidase/beta-lactamase superfamily"/>
    <property type="match status" value="2"/>
</dbReference>
<dbReference type="InterPro" id="IPR009009">
    <property type="entry name" value="RlpA-like_DPBB"/>
</dbReference>
<dbReference type="Gene3D" id="2.30.130.40">
    <property type="entry name" value="LON domain-like"/>
    <property type="match status" value="1"/>
</dbReference>
<dbReference type="GO" id="GO:0042834">
    <property type="term" value="F:peptidoglycan binding"/>
    <property type="evidence" value="ECO:0007669"/>
    <property type="project" value="InterPro"/>
</dbReference>
<evidence type="ECO:0000256" key="16">
    <source>
        <dbReference type="ARBA" id="ARBA00022670"/>
    </source>
</evidence>
<dbReference type="GO" id="GO:0005886">
    <property type="term" value="C:plasma membrane"/>
    <property type="evidence" value="ECO:0007669"/>
    <property type="project" value="UniProtKB-SubCell"/>
</dbReference>
<dbReference type="GO" id="GO:0008658">
    <property type="term" value="F:penicillin binding"/>
    <property type="evidence" value="ECO:0007669"/>
    <property type="project" value="InterPro"/>
</dbReference>
<dbReference type="GO" id="GO:0008360">
    <property type="term" value="P:regulation of cell shape"/>
    <property type="evidence" value="ECO:0007669"/>
    <property type="project" value="UniProtKB-KW"/>
</dbReference>
<dbReference type="PROSITE" id="PS51724">
    <property type="entry name" value="SPOR"/>
    <property type="match status" value="1"/>
</dbReference>
<dbReference type="InterPro" id="IPR045864">
    <property type="entry name" value="aa-tRNA-synth_II/BPL/LPL"/>
</dbReference>
<dbReference type="SUPFAM" id="SSF56519">
    <property type="entry name" value="Penicillin binding protein dimerisation domain"/>
    <property type="match status" value="1"/>
</dbReference>
<comment type="subcellular location">
    <subcellularLocation>
        <location evidence="4">Cell membrane</location>
    </subcellularLocation>
    <subcellularLocation>
        <location evidence="2">Membrane</location>
        <topology evidence="2">Multi-pass membrane protein</topology>
    </subcellularLocation>
    <subcellularLocation>
        <location evidence="3">Membrane</location>
        <topology evidence="3">Single-pass membrane protein</topology>
    </subcellularLocation>
</comment>
<dbReference type="InterPro" id="IPR003742">
    <property type="entry name" value="RlmH-like"/>
</dbReference>
<evidence type="ECO:0000256" key="2">
    <source>
        <dbReference type="ARBA" id="ARBA00004141"/>
    </source>
</evidence>
<dbReference type="SUPFAM" id="SSF88697">
    <property type="entry name" value="PUA domain-like"/>
    <property type="match status" value="1"/>
</dbReference>
<evidence type="ECO:0000256" key="3">
    <source>
        <dbReference type="ARBA" id="ARBA00004167"/>
    </source>
</evidence>
<dbReference type="InterPro" id="IPR001460">
    <property type="entry name" value="PCN-bd_Tpept"/>
</dbReference>
<evidence type="ECO:0000256" key="14">
    <source>
        <dbReference type="ARBA" id="ARBA00022645"/>
    </source>
</evidence>
<dbReference type="Pfam" id="PF03330">
    <property type="entry name" value="DPBB_1"/>
    <property type="match status" value="1"/>
</dbReference>
<dbReference type="Pfam" id="PF02190">
    <property type="entry name" value="LON_substr_bdg"/>
    <property type="match status" value="1"/>
</dbReference>
<dbReference type="Pfam" id="PF02590">
    <property type="entry name" value="SPOUT_MTase"/>
    <property type="match status" value="1"/>
</dbReference>
<dbReference type="Pfam" id="PF00768">
    <property type="entry name" value="Peptidase_S11"/>
    <property type="match status" value="1"/>
</dbReference>
<dbReference type="Pfam" id="PF21948">
    <property type="entry name" value="LplA-B_cat"/>
    <property type="match status" value="1"/>
</dbReference>
<dbReference type="SUPFAM" id="SSF56601">
    <property type="entry name" value="beta-lactamase/transpeptidase-like"/>
    <property type="match status" value="2"/>
</dbReference>
<dbReference type="Pfam" id="PF07943">
    <property type="entry name" value="PBP5_C"/>
    <property type="match status" value="1"/>
</dbReference>
<dbReference type="GO" id="GO:0006508">
    <property type="term" value="P:proteolysis"/>
    <property type="evidence" value="ECO:0007669"/>
    <property type="project" value="UniProtKB-KW"/>
</dbReference>
<dbReference type="PANTHER" id="PTHR30627">
    <property type="entry name" value="PEPTIDOGLYCAN D,D-TRANSPEPTIDASE"/>
    <property type="match status" value="1"/>
</dbReference>
<dbReference type="Pfam" id="PF02410">
    <property type="entry name" value="RsfS"/>
    <property type="match status" value="1"/>
</dbReference>
<evidence type="ECO:0000256" key="1">
    <source>
        <dbReference type="ARBA" id="ARBA00003217"/>
    </source>
</evidence>
<dbReference type="InterPro" id="IPR020605">
    <property type="entry name" value="Octanoyltransferase_CS"/>
</dbReference>
<evidence type="ECO:0000256" key="28">
    <source>
        <dbReference type="ARBA" id="ARBA00023316"/>
    </source>
</evidence>
<dbReference type="SUPFAM" id="SSF50685">
    <property type="entry name" value="Barwin-like endoglucanases"/>
    <property type="match status" value="1"/>
</dbReference>
<dbReference type="InterPro" id="IPR015956">
    <property type="entry name" value="Peniciliin-bd_prot_C_sf"/>
</dbReference>
<dbReference type="GO" id="GO:0009002">
    <property type="term" value="F:serine-type D-Ala-D-Ala carboxypeptidase activity"/>
    <property type="evidence" value="ECO:0007669"/>
    <property type="project" value="UniProtKB-EC"/>
</dbReference>
<dbReference type="SUPFAM" id="SSF53955">
    <property type="entry name" value="Lysozyme-like"/>
    <property type="match status" value="1"/>
</dbReference>
<dbReference type="InterPro" id="IPR012338">
    <property type="entry name" value="Beta-lactam/transpept-like"/>
</dbReference>
<dbReference type="InterPro" id="IPR015947">
    <property type="entry name" value="PUA-like_sf"/>
</dbReference>
<dbReference type="InterPro" id="IPR036138">
    <property type="entry name" value="PBP_dimer_sf"/>
</dbReference>
<dbReference type="InterPro" id="IPR000965">
    <property type="entry name" value="GPR_dom"/>
</dbReference>
<dbReference type="Gene3D" id="3.40.309.10">
    <property type="entry name" value="Aldehyde Dehydrogenase, Chain A, domain 2"/>
    <property type="match status" value="1"/>
</dbReference>
<dbReference type="Gene3D" id="2.40.40.10">
    <property type="entry name" value="RlpA-like domain"/>
    <property type="match status" value="1"/>
</dbReference>
<dbReference type="UniPathway" id="UPA00219"/>
<dbReference type="NCBIfam" id="TIGR03423">
    <property type="entry name" value="pbp2_mrdA"/>
    <property type="match status" value="1"/>
</dbReference>
<dbReference type="GO" id="GO:0051301">
    <property type="term" value="P:cell division"/>
    <property type="evidence" value="ECO:0007669"/>
    <property type="project" value="InterPro"/>
</dbReference>
<dbReference type="HAMAP" id="MF_02071">
    <property type="entry name" value="RlpA"/>
    <property type="match status" value="1"/>
</dbReference>
<evidence type="ECO:0000256" key="8">
    <source>
        <dbReference type="ARBA" id="ARBA00007164"/>
    </source>
</evidence>
<feature type="domain" description="SPOR" evidence="32">
    <location>
        <begin position="2238"/>
        <end position="2316"/>
    </location>
</feature>
<dbReference type="Gene3D" id="3.30.70.1070">
    <property type="entry name" value="Sporulation related repeat"/>
    <property type="match status" value="1"/>
</dbReference>
<dbReference type="HAMAP" id="MF_01477">
    <property type="entry name" value="Iojap_RsfS"/>
    <property type="match status" value="1"/>
</dbReference>
<dbReference type="PRINTS" id="PR00725">
    <property type="entry name" value="DADACBPTASE1"/>
</dbReference>
<dbReference type="InterPro" id="IPR034718">
    <property type="entry name" value="RlpA"/>
</dbReference>
<dbReference type="FunFam" id="2.40.40.10:FF:000003">
    <property type="entry name" value="Endolytic peptidoglycan transglycosylase RlpA"/>
    <property type="match status" value="1"/>
</dbReference>
<evidence type="ECO:0000259" key="32">
    <source>
        <dbReference type="PROSITE" id="PS51724"/>
    </source>
</evidence>
<gene>
    <name evidence="34" type="primary">mrdA</name>
    <name evidence="34" type="ORF">SNEC2469_LOCUS161</name>
</gene>
<dbReference type="Pfam" id="PF03717">
    <property type="entry name" value="PBP_dimer"/>
    <property type="match status" value="1"/>
</dbReference>
<evidence type="ECO:0000256" key="10">
    <source>
        <dbReference type="ARBA" id="ARBA00010574"/>
    </source>
</evidence>
<dbReference type="Gene3D" id="3.40.605.10">
    <property type="entry name" value="Aldehyde Dehydrogenase, Chain A, domain 1"/>
    <property type="match status" value="1"/>
</dbReference>
<dbReference type="GO" id="GO:0071972">
    <property type="term" value="F:peptidoglycan L,D-transpeptidase activity"/>
    <property type="evidence" value="ECO:0007669"/>
    <property type="project" value="TreeGrafter"/>
</dbReference>
<dbReference type="InterPro" id="IPR037167">
    <property type="entry name" value="Peptidase_S11_C_sf"/>
</dbReference>
<dbReference type="SUPFAM" id="SSF81301">
    <property type="entry name" value="Nucleotidyltransferase"/>
    <property type="match status" value="1"/>
</dbReference>
<evidence type="ECO:0000313" key="34">
    <source>
        <dbReference type="EMBL" id="CAE7149716.1"/>
    </source>
</evidence>
<keyword evidence="21" id="KW-0521">NADP</keyword>